<dbReference type="AlphaFoldDB" id="A0A9X1JWB9"/>
<feature type="signal peptide" evidence="1">
    <location>
        <begin position="1"/>
        <end position="24"/>
    </location>
</feature>
<reference evidence="2" key="1">
    <citation type="submission" date="2021-07" db="EMBL/GenBank/DDBJ databases">
        <title>Aureisphaera sp. CAU 1614 isolated from sea sediment.</title>
        <authorList>
            <person name="Kim W."/>
        </authorList>
    </citation>
    <scope>NUCLEOTIDE SEQUENCE</scope>
    <source>
        <strain evidence="2">CAU 1614</strain>
    </source>
</reference>
<organism evidence="2 3">
    <name type="scientific">Halomarinibacterium sedimenti</name>
    <dbReference type="NCBI Taxonomy" id="2857106"/>
    <lineage>
        <taxon>Bacteria</taxon>
        <taxon>Pseudomonadati</taxon>
        <taxon>Bacteroidota</taxon>
        <taxon>Flavobacteriia</taxon>
        <taxon>Flavobacteriales</taxon>
        <taxon>Flavobacteriaceae</taxon>
        <taxon>Halomarinibacterium</taxon>
    </lineage>
</organism>
<comment type="caution">
    <text evidence="2">The sequence shown here is derived from an EMBL/GenBank/DDBJ whole genome shotgun (WGS) entry which is preliminary data.</text>
</comment>
<sequence>MKKYSIITALLLFIAMSFTTESMAQKFSNLDVSPMDAASYPSDYKISLKEVKVVYSRPQLKGRSLSELAPNGKVWRTGANEASEITFYKDMFLGETPIKAGTYTLYTIPGEKAWTIIINKDINVWGSYFYNEKNDVARIKVPVTVKKDSLEAFSIAFEGSKGGVDMHLGWDNVRVIVPFKDRFAK</sequence>
<name>A0A9X1JWB9_9FLAO</name>
<feature type="chain" id="PRO_5040872650" evidence="1">
    <location>
        <begin position="25"/>
        <end position="185"/>
    </location>
</feature>
<dbReference type="Pfam" id="PF11138">
    <property type="entry name" value="DUF2911"/>
    <property type="match status" value="1"/>
</dbReference>
<evidence type="ECO:0000256" key="1">
    <source>
        <dbReference type="SAM" id="SignalP"/>
    </source>
</evidence>
<keyword evidence="3" id="KW-1185">Reference proteome</keyword>
<protein>
    <submittedName>
        <fullName evidence="2">DUF2911 domain-containing protein</fullName>
    </submittedName>
</protein>
<evidence type="ECO:0000313" key="2">
    <source>
        <dbReference type="EMBL" id="MBW2938675.1"/>
    </source>
</evidence>
<gene>
    <name evidence="2" type="ORF">KXJ69_11190</name>
</gene>
<evidence type="ECO:0000313" key="3">
    <source>
        <dbReference type="Proteomes" id="UP001138686"/>
    </source>
</evidence>
<accession>A0A9X1JWB9</accession>
<dbReference type="EMBL" id="JAHWDP010000005">
    <property type="protein sequence ID" value="MBW2938675.1"/>
    <property type="molecule type" value="Genomic_DNA"/>
</dbReference>
<keyword evidence="1" id="KW-0732">Signal</keyword>
<dbReference type="RefSeq" id="WP_219053206.1">
    <property type="nucleotide sequence ID" value="NZ_JAHWDP010000005.1"/>
</dbReference>
<dbReference type="InterPro" id="IPR021314">
    <property type="entry name" value="DUF2911"/>
</dbReference>
<dbReference type="Proteomes" id="UP001138686">
    <property type="component" value="Unassembled WGS sequence"/>
</dbReference>
<proteinExistence type="predicted"/>